<dbReference type="PANTHER" id="PTHR30290:SF38">
    <property type="entry name" value="D,D-DIPEPTIDE-BINDING PERIPLASMIC PROTEIN DDPA-RELATED"/>
    <property type="match status" value="1"/>
</dbReference>
<dbReference type="InterPro" id="IPR039424">
    <property type="entry name" value="SBP_5"/>
</dbReference>
<name>A0A2N0ZA43_9BACI</name>
<evidence type="ECO:0000256" key="1">
    <source>
        <dbReference type="ARBA" id="ARBA00022729"/>
    </source>
</evidence>
<comment type="caution">
    <text evidence="5">The sequence shown here is derived from an EMBL/GenBank/DDBJ whole genome shotgun (WGS) entry which is preliminary data.</text>
</comment>
<feature type="signal peptide" evidence="3">
    <location>
        <begin position="1"/>
        <end position="27"/>
    </location>
</feature>
<dbReference type="PIRSF" id="PIRSF002741">
    <property type="entry name" value="MppA"/>
    <property type="match status" value="1"/>
</dbReference>
<dbReference type="SUPFAM" id="SSF53850">
    <property type="entry name" value="Periplasmic binding protein-like II"/>
    <property type="match status" value="1"/>
</dbReference>
<dbReference type="GO" id="GO:0043190">
    <property type="term" value="C:ATP-binding cassette (ABC) transporter complex"/>
    <property type="evidence" value="ECO:0007669"/>
    <property type="project" value="InterPro"/>
</dbReference>
<dbReference type="Gene3D" id="3.90.76.10">
    <property type="entry name" value="Dipeptide-binding Protein, Domain 1"/>
    <property type="match status" value="1"/>
</dbReference>
<dbReference type="Gene3D" id="3.40.190.10">
    <property type="entry name" value="Periplasmic binding protein-like II"/>
    <property type="match status" value="1"/>
</dbReference>
<dbReference type="InterPro" id="IPR000914">
    <property type="entry name" value="SBP_5_dom"/>
</dbReference>
<organism evidence="5 6">
    <name type="scientific">Cytobacillus horneckiae</name>
    <dbReference type="NCBI Taxonomy" id="549687"/>
    <lineage>
        <taxon>Bacteria</taxon>
        <taxon>Bacillati</taxon>
        <taxon>Bacillota</taxon>
        <taxon>Bacilli</taxon>
        <taxon>Bacillales</taxon>
        <taxon>Bacillaceae</taxon>
        <taxon>Cytobacillus</taxon>
    </lineage>
</organism>
<evidence type="ECO:0000256" key="2">
    <source>
        <dbReference type="SAM" id="MobiDB-lite"/>
    </source>
</evidence>
<evidence type="ECO:0000313" key="5">
    <source>
        <dbReference type="EMBL" id="PKG26372.1"/>
    </source>
</evidence>
<dbReference type="EMBL" id="PISD01000069">
    <property type="protein sequence ID" value="PKG26372.1"/>
    <property type="molecule type" value="Genomic_DNA"/>
</dbReference>
<sequence>MRTAKRIVTIFLLSVVLVISGCSSSSSKNNAQPSTGKSAGAENNEPKQGGSLTVAYDSDISNYDPILGNSGNDHSLLYPVYDTLVGYNSELEAVPGLAKSWETPNDKTLILHLQEGVTFHDGTVFDAEAVKFNLDRIRSDQSNISDLSSIESVEVMDESTVQLNLNRPDSSIILALSDRSGMMVSPAAVEKFGDDYSQNPVGTGPFKMVKWVRNGEILFEANDHYWQEGLPYLDKLTVKIMPDENTRLNALKSGQAQFYWNVSPDNSQALKTDQNIVLDTKMKLAFYNIYLNTTMEPFNKKEVRQALQFAINREALVKALTFNEGEAAYQTFPKEYWAANADLTISYDLEKAKSLLKEAGLERVSFEMFVPSTPFYQRLAEAIKGQVKEAGFDINIEPMELTKGVSLYFNEKQLPSNLTSWTGRPDPHQTVQLLLSGEGFYNAGGETTAEREELIAKAAASYEAEERAGYYEQINKLAVHEEAMTIPIMFVPSTGAMLPQVKGFEGTLLGKPKFSFLWLDE</sequence>
<feature type="compositionally biased region" description="Polar residues" evidence="2">
    <location>
        <begin position="28"/>
        <end position="37"/>
    </location>
</feature>
<dbReference type="PANTHER" id="PTHR30290">
    <property type="entry name" value="PERIPLASMIC BINDING COMPONENT OF ABC TRANSPORTER"/>
    <property type="match status" value="1"/>
</dbReference>
<keyword evidence="1 3" id="KW-0732">Signal</keyword>
<evidence type="ECO:0000313" key="6">
    <source>
        <dbReference type="Proteomes" id="UP000233343"/>
    </source>
</evidence>
<dbReference type="AlphaFoldDB" id="A0A2N0ZA43"/>
<evidence type="ECO:0000256" key="3">
    <source>
        <dbReference type="SAM" id="SignalP"/>
    </source>
</evidence>
<dbReference type="Proteomes" id="UP000233343">
    <property type="component" value="Unassembled WGS sequence"/>
</dbReference>
<dbReference type="RefSeq" id="WP_066190305.1">
    <property type="nucleotide sequence ID" value="NZ_JARMMB010000011.1"/>
</dbReference>
<proteinExistence type="predicted"/>
<dbReference type="Gene3D" id="3.10.105.10">
    <property type="entry name" value="Dipeptide-binding Protein, Domain 3"/>
    <property type="match status" value="1"/>
</dbReference>
<feature type="region of interest" description="Disordered" evidence="2">
    <location>
        <begin position="23"/>
        <end position="53"/>
    </location>
</feature>
<protein>
    <submittedName>
        <fullName evidence="5">ABC transporter substrate-binding protein</fullName>
    </submittedName>
</protein>
<dbReference type="GO" id="GO:0042597">
    <property type="term" value="C:periplasmic space"/>
    <property type="evidence" value="ECO:0007669"/>
    <property type="project" value="UniProtKB-ARBA"/>
</dbReference>
<evidence type="ECO:0000259" key="4">
    <source>
        <dbReference type="Pfam" id="PF00496"/>
    </source>
</evidence>
<dbReference type="GO" id="GO:1904680">
    <property type="term" value="F:peptide transmembrane transporter activity"/>
    <property type="evidence" value="ECO:0007669"/>
    <property type="project" value="TreeGrafter"/>
</dbReference>
<dbReference type="InterPro" id="IPR030678">
    <property type="entry name" value="Peptide/Ni-bd"/>
</dbReference>
<feature type="domain" description="Solute-binding protein family 5" evidence="4">
    <location>
        <begin position="93"/>
        <end position="440"/>
    </location>
</feature>
<dbReference type="Pfam" id="PF00496">
    <property type="entry name" value="SBP_bac_5"/>
    <property type="match status" value="1"/>
</dbReference>
<feature type="chain" id="PRO_5039037913" evidence="3">
    <location>
        <begin position="28"/>
        <end position="521"/>
    </location>
</feature>
<dbReference type="PROSITE" id="PS51257">
    <property type="entry name" value="PROKAR_LIPOPROTEIN"/>
    <property type="match status" value="1"/>
</dbReference>
<reference evidence="5 6" key="1">
    <citation type="journal article" date="2010" name="Int. J. Syst. Evol. Microbiol.">
        <title>Bacillus horneckiae sp. nov., isolated from a spacecraft-assembly clean room.</title>
        <authorList>
            <person name="Vaishampayan P."/>
            <person name="Probst A."/>
            <person name="Krishnamurthi S."/>
            <person name="Ghosh S."/>
            <person name="Osman S."/>
            <person name="McDowall A."/>
            <person name="Ruckmani A."/>
            <person name="Mayilraj S."/>
            <person name="Venkateswaran K."/>
        </authorList>
    </citation>
    <scope>NUCLEOTIDE SEQUENCE [LARGE SCALE GENOMIC DNA]</scope>
    <source>
        <strain evidence="6">1PO1SC</strain>
    </source>
</reference>
<dbReference type="GO" id="GO:0015833">
    <property type="term" value="P:peptide transport"/>
    <property type="evidence" value="ECO:0007669"/>
    <property type="project" value="TreeGrafter"/>
</dbReference>
<gene>
    <name evidence="5" type="ORF">CWS20_24460</name>
</gene>
<accession>A0A2N0ZA43</accession>
<keyword evidence="6" id="KW-1185">Reference proteome</keyword>